<keyword evidence="8" id="KW-1185">Reference proteome</keyword>
<feature type="region of interest" description="Disordered" evidence="5">
    <location>
        <begin position="130"/>
        <end position="160"/>
    </location>
</feature>
<feature type="region of interest" description="Disordered" evidence="5">
    <location>
        <begin position="483"/>
        <end position="507"/>
    </location>
</feature>
<organism evidence="8 9">
    <name type="scientific">Mesorhabditis belari</name>
    <dbReference type="NCBI Taxonomy" id="2138241"/>
    <lineage>
        <taxon>Eukaryota</taxon>
        <taxon>Metazoa</taxon>
        <taxon>Ecdysozoa</taxon>
        <taxon>Nematoda</taxon>
        <taxon>Chromadorea</taxon>
        <taxon>Rhabditida</taxon>
        <taxon>Rhabditina</taxon>
        <taxon>Rhabditomorpha</taxon>
        <taxon>Rhabditoidea</taxon>
        <taxon>Rhabditidae</taxon>
        <taxon>Mesorhabditinae</taxon>
        <taxon>Mesorhabditis</taxon>
    </lineage>
</organism>
<keyword evidence="3" id="KW-0862">Zinc</keyword>
<dbReference type="InterPro" id="IPR001876">
    <property type="entry name" value="Znf_RanBP2"/>
</dbReference>
<dbReference type="CDD" id="cd00835">
    <property type="entry name" value="RanBD_family"/>
    <property type="match status" value="2"/>
</dbReference>
<evidence type="ECO:0000259" key="7">
    <source>
        <dbReference type="PROSITE" id="PS50199"/>
    </source>
</evidence>
<dbReference type="GO" id="GO:0008270">
    <property type="term" value="F:zinc ion binding"/>
    <property type="evidence" value="ECO:0007669"/>
    <property type="project" value="UniProtKB-KW"/>
</dbReference>
<proteinExistence type="predicted"/>
<dbReference type="PROSITE" id="PS50196">
    <property type="entry name" value="RANBD1"/>
    <property type="match status" value="2"/>
</dbReference>
<evidence type="ECO:0000259" key="6">
    <source>
        <dbReference type="PROSITE" id="PS50196"/>
    </source>
</evidence>
<dbReference type="PANTHER" id="PTHR23138">
    <property type="entry name" value="RAN BINDING PROTEIN"/>
    <property type="match status" value="1"/>
</dbReference>
<evidence type="ECO:0000256" key="4">
    <source>
        <dbReference type="PROSITE-ProRule" id="PRU00322"/>
    </source>
</evidence>
<name>A0AAF3EY75_9BILA</name>
<dbReference type="WBParaSite" id="MBELARI_LOCUS19163">
    <property type="protein sequence ID" value="MBELARI_LOCUS19163"/>
    <property type="gene ID" value="MBELARI_LOCUS19163"/>
</dbReference>
<evidence type="ECO:0000256" key="5">
    <source>
        <dbReference type="SAM" id="MobiDB-lite"/>
    </source>
</evidence>
<evidence type="ECO:0000256" key="3">
    <source>
        <dbReference type="ARBA" id="ARBA00022833"/>
    </source>
</evidence>
<dbReference type="InterPro" id="IPR045255">
    <property type="entry name" value="RanBP1-like"/>
</dbReference>
<feature type="compositionally biased region" description="Low complexity" evidence="5">
    <location>
        <begin position="533"/>
        <end position="545"/>
    </location>
</feature>
<keyword evidence="1" id="KW-0479">Metal-binding</keyword>
<evidence type="ECO:0000256" key="2">
    <source>
        <dbReference type="ARBA" id="ARBA00022771"/>
    </source>
</evidence>
<dbReference type="SMART" id="SM00547">
    <property type="entry name" value="ZnF_RBZ"/>
    <property type="match status" value="1"/>
</dbReference>
<feature type="domain" description="RanBD1" evidence="6">
    <location>
        <begin position="166"/>
        <end position="300"/>
    </location>
</feature>
<dbReference type="InterPro" id="IPR011993">
    <property type="entry name" value="PH-like_dom_sf"/>
</dbReference>
<reference evidence="9" key="1">
    <citation type="submission" date="2024-02" db="UniProtKB">
        <authorList>
            <consortium name="WormBaseParasite"/>
        </authorList>
    </citation>
    <scope>IDENTIFICATION</scope>
</reference>
<dbReference type="Gene3D" id="2.30.29.30">
    <property type="entry name" value="Pleckstrin-homology domain (PH domain)/Phosphotyrosine-binding domain (PTB)"/>
    <property type="match status" value="2"/>
</dbReference>
<dbReference type="GO" id="GO:0005096">
    <property type="term" value="F:GTPase activator activity"/>
    <property type="evidence" value="ECO:0007669"/>
    <property type="project" value="TreeGrafter"/>
</dbReference>
<dbReference type="SUPFAM" id="SSF50729">
    <property type="entry name" value="PH domain-like"/>
    <property type="match status" value="2"/>
</dbReference>
<evidence type="ECO:0000313" key="8">
    <source>
        <dbReference type="Proteomes" id="UP000887575"/>
    </source>
</evidence>
<dbReference type="AlphaFoldDB" id="A0AAF3EY75"/>
<accession>A0AAF3EY75</accession>
<feature type="domain" description="RanBD1" evidence="6">
    <location>
        <begin position="623"/>
        <end position="760"/>
    </location>
</feature>
<evidence type="ECO:0000313" key="9">
    <source>
        <dbReference type="WBParaSite" id="MBELARI_LOCUS19163"/>
    </source>
</evidence>
<dbReference type="GO" id="GO:0005737">
    <property type="term" value="C:cytoplasm"/>
    <property type="evidence" value="ECO:0007669"/>
    <property type="project" value="TreeGrafter"/>
</dbReference>
<dbReference type="Gene3D" id="4.10.1060.10">
    <property type="entry name" value="Zinc finger, RanBP2-type"/>
    <property type="match status" value="1"/>
</dbReference>
<feature type="region of interest" description="Disordered" evidence="5">
    <location>
        <begin position="596"/>
        <end position="624"/>
    </location>
</feature>
<dbReference type="InterPro" id="IPR000156">
    <property type="entry name" value="Ran_bind_dom"/>
</dbReference>
<evidence type="ECO:0000256" key="1">
    <source>
        <dbReference type="ARBA" id="ARBA00022723"/>
    </source>
</evidence>
<protein>
    <submittedName>
        <fullName evidence="9">Uncharacterized protein</fullName>
    </submittedName>
</protein>
<dbReference type="FunFam" id="2.30.29.30:FF:000018">
    <property type="entry name" value="E3 SUMO-protein ligase RanBP2"/>
    <property type="match status" value="1"/>
</dbReference>
<dbReference type="PROSITE" id="PS01358">
    <property type="entry name" value="ZF_RANBP2_1"/>
    <property type="match status" value="1"/>
</dbReference>
<dbReference type="SMART" id="SM00160">
    <property type="entry name" value="RanBD"/>
    <property type="match status" value="2"/>
</dbReference>
<dbReference type="GO" id="GO:0005643">
    <property type="term" value="C:nuclear pore"/>
    <property type="evidence" value="ECO:0007669"/>
    <property type="project" value="TreeGrafter"/>
</dbReference>
<dbReference type="PANTHER" id="PTHR23138:SF179">
    <property type="entry name" value="NUCLEAR PORE COMPLEX PROTEIN"/>
    <property type="match status" value="1"/>
</dbReference>
<dbReference type="Pfam" id="PF00638">
    <property type="entry name" value="Ran_BP1"/>
    <property type="match status" value="2"/>
</dbReference>
<feature type="compositionally biased region" description="Low complexity" evidence="5">
    <location>
        <begin position="483"/>
        <end position="506"/>
    </location>
</feature>
<keyword evidence="2 4" id="KW-0863">Zinc-finger</keyword>
<sequence length="761" mass="82346">MRSSLSELRSDIQRGEDKHMGNVMEIHDKEVDRMMRLLENLSVKTSGDAATPAPQKQTTVDPWVAAQLQQLQTVQQQMASLLTAPIVAPASSPAAPLTLPRSAAVTPVTPVIPTARPTVPVVPSPAQLKFGPATPVTERTQAPAVTTHDEEEEGGEHPEAYEPEADFAPVIPLPELVKVVTGEENEKILFETRCKVYRYMDKEWKERGTGDLKVLENPETGRQRIVMRRDQVFKVCVNHGFDASMKIEKMAKNAKAVTWVCMDASDGEPAMTQLSARFASEELATDFKKTFEKCVDNAKNSIKAEVKKEEVKSQGDRRTGFDWKEPEGSWNCQGCYANNPAKDSKCQCCGTGKDGSPAETITQVISKPMAATTAQTSSPFSFGLNKADPSIGNLSLSSREAEATKDEKPLLFSFGQKPEAAKPETPTMTFSFNKPVVPVTTATVTPTGNKFSFADAAKLAANDDTKKPIAFSFGQKSQLAQSPLASATAANPPTTTPTFSFKPAAASTGQKPLFGGSASTASPAGSLFGGGTSSATASPSQTAATDSKPAEQKNVFGSMFGNNSGSNAFGFSTPKTSIFEGQSAQNAKDALSALKKAQPLGAKPTNGDDESKGADEEYEPDVDFKPVIPLPDLVEIKTGEEGEEIIFKERCKLYRYNKETKEAAERGTGDMKVLKNPETGLLRCVMRREQVHKLCANFRLTHTLVINEKTNAPNVAVFNCKDFSEKPEGDDETFFVRFKTPEQCQTFINTFRSGVAAATQR</sequence>
<dbReference type="PROSITE" id="PS50199">
    <property type="entry name" value="ZF_RANBP2_2"/>
    <property type="match status" value="1"/>
</dbReference>
<feature type="domain" description="RanBP2-type" evidence="7">
    <location>
        <begin position="326"/>
        <end position="355"/>
    </location>
</feature>
<dbReference type="Proteomes" id="UP000887575">
    <property type="component" value="Unassembled WGS sequence"/>
</dbReference>
<feature type="region of interest" description="Disordered" evidence="5">
    <location>
        <begin position="525"/>
        <end position="559"/>
    </location>
</feature>